<organism evidence="2 3">
    <name type="scientific">Discostella pseudostelligera</name>
    <dbReference type="NCBI Taxonomy" id="259834"/>
    <lineage>
        <taxon>Eukaryota</taxon>
        <taxon>Sar</taxon>
        <taxon>Stramenopiles</taxon>
        <taxon>Ochrophyta</taxon>
        <taxon>Bacillariophyta</taxon>
        <taxon>Coscinodiscophyceae</taxon>
        <taxon>Thalassiosirophycidae</taxon>
        <taxon>Stephanodiscales</taxon>
        <taxon>Stephanodiscaceae</taxon>
        <taxon>Discostella</taxon>
    </lineage>
</organism>
<feature type="compositionally biased region" description="Low complexity" evidence="1">
    <location>
        <begin position="124"/>
        <end position="163"/>
    </location>
</feature>
<keyword evidence="3" id="KW-1185">Reference proteome</keyword>
<dbReference type="EMBL" id="JALLBG020000227">
    <property type="protein sequence ID" value="KAL3758660.1"/>
    <property type="molecule type" value="Genomic_DNA"/>
</dbReference>
<feature type="region of interest" description="Disordered" evidence="1">
    <location>
        <begin position="296"/>
        <end position="317"/>
    </location>
</feature>
<protein>
    <submittedName>
        <fullName evidence="2">Uncharacterized protein</fullName>
    </submittedName>
</protein>
<dbReference type="Proteomes" id="UP001530293">
    <property type="component" value="Unassembled WGS sequence"/>
</dbReference>
<feature type="region of interest" description="Disordered" evidence="1">
    <location>
        <begin position="119"/>
        <end position="197"/>
    </location>
</feature>
<feature type="compositionally biased region" description="Basic and acidic residues" evidence="1">
    <location>
        <begin position="392"/>
        <end position="406"/>
    </location>
</feature>
<evidence type="ECO:0000313" key="3">
    <source>
        <dbReference type="Proteomes" id="UP001530293"/>
    </source>
</evidence>
<feature type="compositionally biased region" description="Basic and acidic residues" evidence="1">
    <location>
        <begin position="27"/>
        <end position="37"/>
    </location>
</feature>
<gene>
    <name evidence="2" type="ORF">ACHAWU_005246</name>
</gene>
<reference evidence="2 3" key="1">
    <citation type="submission" date="2024-10" db="EMBL/GenBank/DDBJ databases">
        <title>Updated reference genomes for cyclostephanoid diatoms.</title>
        <authorList>
            <person name="Roberts W.R."/>
            <person name="Alverson A.J."/>
        </authorList>
    </citation>
    <scope>NUCLEOTIDE SEQUENCE [LARGE SCALE GENOMIC DNA]</scope>
    <source>
        <strain evidence="2 3">AJA232-27</strain>
    </source>
</reference>
<feature type="region of interest" description="Disordered" evidence="1">
    <location>
        <begin position="212"/>
        <end position="261"/>
    </location>
</feature>
<sequence length="1292" mass="144032">MPEPGESTSSDAFIGIDIDVEPPPGSAEERRHRESSSKRVSSKKRSPKPKATPRAPHCDTADADAPSMKRPKKPKPPPNPPPSLVSLLQKDASVRLYFQSLQENLDYDVQKWKHEAAVWKHQASSTTTSTTATGVVSTKSTVKTKPSTSNSTSKRSTRKTTTVADNGGVEKKARTSSSSEKGRRPKSIVELNTSEGGEDAIIPITDEVLFGDLSNGDSSDSSSTSSSCSRKPEDLLHDDRSQPKRSSQLHESTSNYDSDRRHRSQNILKNLKLAKKLLDLLGISLVEVEVKTITSTLPPLTDNSDAQGPQPTNSHEHIDNTIQSVCNDTSTTDNSPTITKTERILHRQSDEKVVAEMMATLRTLLKSSSFIGECSQIGNTTNNSDSDDPSDDDNHERDQGLSQEERLRRTRLRRYYHPFCSGGVLHFPNVYYSKHPLASPDAALSCSDMESLPGHPASVGLKHLIDALTIMDTYCGDDLDDDEWNAIFDEDGNEFNLPVGDDKVLHDDMAILEIGMRNRYCLTERILSSLDVEITRAWALTDRATNLATSSLHFHPADVLDMNDPDNESVHNNFFGAKSYSRLLLLEERVAHARIATLLHRRRSNLQMAAELVVGYIISSAPSLGSDHYPKLPPLLSLCVLEALLSPEKYTPTIDNEDPSRQGGWFRECIHDMFTSRSRILLESLAYPVHIAVRLWRERYFCADDRIRDIATVEIAAFERIQRLDDGDWLSEPTTEKMTIERTTKLGIHSPLSTPRDDICGTYNFDSSDLQVVSVISWTVFLQTLGEVDEVLRLSEAIVNDTTNYHSDNTKVRPYQFLLPGFCVAYSNIMCRRWESMKLGNTSGRQTAAAFTIEDKFTPILDPILQQVRPDDWRTIDVLVQCCVLLGDGHRLLKLANRVVPTITHAFMGQDINTVSIKERQLMSRTLTALVDAGEVPTVRVINLKRRPDRKYDFMACAVNKEQLIVIQGPSRLRRIPQSSCFTTDNKDEEYWGNYAFDGQCSREDLEKQLMQWLDGKGTLTDFVSAKWRPSELKAFDANARGDFELVNTSMTEKACALSHIASSCKQSHSAGWASRRHSHVSTPQLGTIVSYGHEWYQKKLLRMFSISGFARGAALLSENEGMDPVPVCVILEDDAVLNDRFSERLSSLLEELPRDFHFCSLGYSRPKAAPMIEYSTHLSIPSCLWYLTGYVLSLEGARHLISSLPVSGPVDSWIGLKMCGNWDNQFGDIMGVGKGGTSHGKVARKDLAKIMKFRAFAAVVPLCAQKVGTSASSTMARGGWRDRDTDITYSG</sequence>
<feature type="compositionally biased region" description="Polar residues" evidence="1">
    <location>
        <begin position="244"/>
        <end position="256"/>
    </location>
</feature>
<evidence type="ECO:0000256" key="1">
    <source>
        <dbReference type="SAM" id="MobiDB-lite"/>
    </source>
</evidence>
<feature type="region of interest" description="Disordered" evidence="1">
    <location>
        <begin position="1"/>
        <end position="87"/>
    </location>
</feature>
<proteinExistence type="predicted"/>
<feature type="compositionally biased region" description="Basic and acidic residues" evidence="1">
    <location>
        <begin position="230"/>
        <end position="242"/>
    </location>
</feature>
<comment type="caution">
    <text evidence="2">The sequence shown here is derived from an EMBL/GenBank/DDBJ whole genome shotgun (WGS) entry which is preliminary data.</text>
</comment>
<accession>A0ABD3M3P5</accession>
<feature type="compositionally biased region" description="Polar residues" evidence="1">
    <location>
        <begin position="296"/>
        <end position="313"/>
    </location>
</feature>
<evidence type="ECO:0000313" key="2">
    <source>
        <dbReference type="EMBL" id="KAL3758660.1"/>
    </source>
</evidence>
<feature type="compositionally biased region" description="Polar residues" evidence="1">
    <location>
        <begin position="1"/>
        <end position="11"/>
    </location>
</feature>
<feature type="region of interest" description="Disordered" evidence="1">
    <location>
        <begin position="376"/>
        <end position="406"/>
    </location>
</feature>
<feature type="compositionally biased region" description="Low complexity" evidence="1">
    <location>
        <begin position="212"/>
        <end position="229"/>
    </location>
</feature>
<name>A0ABD3M3P5_9STRA</name>